<gene>
    <name evidence="2" type="ORF">S01H1_65024</name>
</gene>
<reference evidence="2" key="1">
    <citation type="journal article" date="2014" name="Front. Microbiol.">
        <title>High frequency of phylogenetically diverse reductive dehalogenase-homologous genes in deep subseafloor sedimentary metagenomes.</title>
        <authorList>
            <person name="Kawai M."/>
            <person name="Futagami T."/>
            <person name="Toyoda A."/>
            <person name="Takaki Y."/>
            <person name="Nishi S."/>
            <person name="Hori S."/>
            <person name="Arai W."/>
            <person name="Tsubouchi T."/>
            <person name="Morono Y."/>
            <person name="Uchiyama I."/>
            <person name="Ito T."/>
            <person name="Fujiyama A."/>
            <person name="Inagaki F."/>
            <person name="Takami H."/>
        </authorList>
    </citation>
    <scope>NUCLEOTIDE SEQUENCE</scope>
    <source>
        <strain evidence="2">Expedition CK06-06</strain>
    </source>
</reference>
<feature type="transmembrane region" description="Helical" evidence="1">
    <location>
        <begin position="89"/>
        <end position="113"/>
    </location>
</feature>
<sequence length="167" mass="18897">SKTNIPDAPSGFRAVSREAAFKLNILSDFSYTLETLIQAGNIGLAVKSVPIRTNEKIRDSRLFNNMFSFLKQSGSTILRTYTMHKPLKIFLIFAVIFFILGFILGVRFLYFFYVGHSQGHIQSLILSAILLIASFLLAVVAILSDLIASNRKLIEEILRRIRRIESK</sequence>
<organism evidence="2">
    <name type="scientific">marine sediment metagenome</name>
    <dbReference type="NCBI Taxonomy" id="412755"/>
    <lineage>
        <taxon>unclassified sequences</taxon>
        <taxon>metagenomes</taxon>
        <taxon>ecological metagenomes</taxon>
    </lineage>
</organism>
<keyword evidence="1" id="KW-1133">Transmembrane helix</keyword>
<comment type="caution">
    <text evidence="2">The sequence shown here is derived from an EMBL/GenBank/DDBJ whole genome shotgun (WGS) entry which is preliminary data.</text>
</comment>
<keyword evidence="1" id="KW-0812">Transmembrane</keyword>
<name>X0XEK4_9ZZZZ</name>
<dbReference type="EMBL" id="BARS01042902">
    <property type="protein sequence ID" value="GAG33842.1"/>
    <property type="molecule type" value="Genomic_DNA"/>
</dbReference>
<evidence type="ECO:0000256" key="1">
    <source>
        <dbReference type="SAM" id="Phobius"/>
    </source>
</evidence>
<proteinExistence type="predicted"/>
<feature type="transmembrane region" description="Helical" evidence="1">
    <location>
        <begin position="125"/>
        <end position="148"/>
    </location>
</feature>
<feature type="non-terminal residue" evidence="2">
    <location>
        <position position="1"/>
    </location>
</feature>
<evidence type="ECO:0008006" key="3">
    <source>
        <dbReference type="Google" id="ProtNLM"/>
    </source>
</evidence>
<dbReference type="AlphaFoldDB" id="X0XEK4"/>
<keyword evidence="1" id="KW-0472">Membrane</keyword>
<accession>X0XEK4</accession>
<evidence type="ECO:0000313" key="2">
    <source>
        <dbReference type="EMBL" id="GAG33842.1"/>
    </source>
</evidence>
<protein>
    <recommendedName>
        <fullName evidence="3">Glycosyltransferase 2-like domain-containing protein</fullName>
    </recommendedName>
</protein>